<protein>
    <submittedName>
        <fullName evidence="1">Uncharacterized protein</fullName>
    </submittedName>
</protein>
<dbReference type="AlphaFoldDB" id="A0A0H2RA51"/>
<keyword evidence="2" id="KW-1185">Reference proteome</keyword>
<evidence type="ECO:0000313" key="2">
    <source>
        <dbReference type="Proteomes" id="UP000053477"/>
    </source>
</evidence>
<dbReference type="EMBL" id="KQ086099">
    <property type="protein sequence ID" value="KLO08252.1"/>
    <property type="molecule type" value="Genomic_DNA"/>
</dbReference>
<gene>
    <name evidence="1" type="ORF">SCHPADRAFT_615476</name>
</gene>
<reference evidence="1 2" key="1">
    <citation type="submission" date="2015-04" db="EMBL/GenBank/DDBJ databases">
        <title>Complete genome sequence of Schizopora paradoxa KUC8140, a cosmopolitan wood degrader in East Asia.</title>
        <authorList>
            <consortium name="DOE Joint Genome Institute"/>
            <person name="Min B."/>
            <person name="Park H."/>
            <person name="Jang Y."/>
            <person name="Kim J.-J."/>
            <person name="Kim K.H."/>
            <person name="Pangilinan J."/>
            <person name="Lipzen A."/>
            <person name="Riley R."/>
            <person name="Grigoriev I.V."/>
            <person name="Spatafora J.W."/>
            <person name="Choi I.-G."/>
        </authorList>
    </citation>
    <scope>NUCLEOTIDE SEQUENCE [LARGE SCALE GENOMIC DNA]</scope>
    <source>
        <strain evidence="1 2">KUC8140</strain>
    </source>
</reference>
<dbReference type="Proteomes" id="UP000053477">
    <property type="component" value="Unassembled WGS sequence"/>
</dbReference>
<dbReference type="InParanoid" id="A0A0H2RA51"/>
<accession>A0A0H2RA51</accession>
<name>A0A0H2RA51_9AGAM</name>
<proteinExistence type="predicted"/>
<organism evidence="1 2">
    <name type="scientific">Schizopora paradoxa</name>
    <dbReference type="NCBI Taxonomy" id="27342"/>
    <lineage>
        <taxon>Eukaryota</taxon>
        <taxon>Fungi</taxon>
        <taxon>Dikarya</taxon>
        <taxon>Basidiomycota</taxon>
        <taxon>Agaricomycotina</taxon>
        <taxon>Agaricomycetes</taxon>
        <taxon>Hymenochaetales</taxon>
        <taxon>Schizoporaceae</taxon>
        <taxon>Schizopora</taxon>
    </lineage>
</organism>
<sequence>MPVVLPNSSHGRRSPFDSLPYDRLLSTVLILKIQRRVCFSVLIPCSGMTDLLRVLMLQIINDYMYWNYYHATIENYATRKEKKSSTTPALANFAARRLVTLWELRFFLPKSASVRQLSLKPPTFVIEDMRRRTILSNFWTTTALSPRDLG</sequence>
<evidence type="ECO:0000313" key="1">
    <source>
        <dbReference type="EMBL" id="KLO08252.1"/>
    </source>
</evidence>